<evidence type="ECO:0000313" key="3">
    <source>
        <dbReference type="Proteomes" id="UP000479987"/>
    </source>
</evidence>
<feature type="transmembrane region" description="Helical" evidence="1">
    <location>
        <begin position="65"/>
        <end position="84"/>
    </location>
</feature>
<organism evidence="2 3">
    <name type="scientific">Nylanderia fulva</name>
    <dbReference type="NCBI Taxonomy" id="613905"/>
    <lineage>
        <taxon>Eukaryota</taxon>
        <taxon>Metazoa</taxon>
        <taxon>Ecdysozoa</taxon>
        <taxon>Arthropoda</taxon>
        <taxon>Hexapoda</taxon>
        <taxon>Insecta</taxon>
        <taxon>Pterygota</taxon>
        <taxon>Neoptera</taxon>
        <taxon>Endopterygota</taxon>
        <taxon>Hymenoptera</taxon>
        <taxon>Apocrita</taxon>
        <taxon>Aculeata</taxon>
        <taxon>Formicoidea</taxon>
        <taxon>Formicidae</taxon>
        <taxon>Formicinae</taxon>
        <taxon>Nylanderia</taxon>
    </lineage>
</organism>
<protein>
    <submittedName>
        <fullName evidence="2">Odorant receptor 407</fullName>
    </submittedName>
</protein>
<keyword evidence="1" id="KW-1133">Transmembrane helix</keyword>
<feature type="transmembrane region" description="Helical" evidence="1">
    <location>
        <begin position="135"/>
        <end position="160"/>
    </location>
</feature>
<sequence>MQEDMLQYYSKNQFFLSQMGFWPYQSRMIKILLPFVFVSAEMSVLATQVLFLYDTWGDMSMTVEGIVNVILLVGATLKLVNVVLNNKKFDIDLQHLLQLMDEHWQLFHSESEFHILRQYANIGHEITKLFRNNKIIVATCVFFAVYINIFVIMFMTIPLLPKVLDIIIPLNESRPSVFVIAGEWGVDKEKYYYPTSFSEPHIAYIKSILLHNYVAAIVSIRCMVNVDTMYIVCVLHSCSLFSAIGVLCEMIACLKKHQVAINFIQMLDSAFKTAMFLILSLNVMILSLIGLQVNSLSNIRQLLKIFTIKKFQVFYNILCVPLSCAHA</sequence>
<dbReference type="Proteomes" id="UP000479987">
    <property type="component" value="Unassembled WGS sequence"/>
</dbReference>
<reference evidence="2 3" key="1">
    <citation type="submission" date="2019-08" db="EMBL/GenBank/DDBJ databases">
        <title>High quality draft denovo assembly of Nylanderia fulva.</title>
        <authorList>
            <person name="Vargo E.L."/>
            <person name="Tarone A.M."/>
            <person name="Konganti K.R."/>
        </authorList>
    </citation>
    <scope>NUCLEOTIDE SEQUENCE [LARGE SCALE GENOMIC DNA]</scope>
    <source>
        <strain evidence="2">TAMU-Nful-2015</strain>
        <tissue evidence="2">Whole body</tissue>
    </source>
</reference>
<dbReference type="EMBL" id="SGBU01001277">
    <property type="protein sequence ID" value="KAF3054610.1"/>
    <property type="molecule type" value="Genomic_DNA"/>
</dbReference>
<comment type="caution">
    <text evidence="2">The sequence shown here is derived from an EMBL/GenBank/DDBJ whole genome shotgun (WGS) entry which is preliminary data.</text>
</comment>
<feature type="transmembrane region" description="Helical" evidence="1">
    <location>
        <begin position="274"/>
        <end position="293"/>
    </location>
</feature>
<keyword evidence="2" id="KW-0675">Receptor</keyword>
<accession>A0A6G1LQ62</accession>
<keyword evidence="1" id="KW-0812">Transmembrane</keyword>
<dbReference type="AlphaFoldDB" id="A0A6G1LQ62"/>
<name>A0A6G1LQ62_9HYME</name>
<evidence type="ECO:0000256" key="1">
    <source>
        <dbReference type="SAM" id="Phobius"/>
    </source>
</evidence>
<keyword evidence="3" id="KW-1185">Reference proteome</keyword>
<gene>
    <name evidence="2" type="primary">Or-407</name>
    <name evidence="2" type="synonym">Nful_v1.0-Or-407-dH</name>
    <name evidence="2" type="ORF">NFUL_NFUL000039</name>
</gene>
<proteinExistence type="predicted"/>
<keyword evidence="1" id="KW-0472">Membrane</keyword>
<feature type="transmembrane region" description="Helical" evidence="1">
    <location>
        <begin position="229"/>
        <end position="254"/>
    </location>
</feature>
<evidence type="ECO:0000313" key="2">
    <source>
        <dbReference type="EMBL" id="KAF3054610.1"/>
    </source>
</evidence>
<feature type="transmembrane region" description="Helical" evidence="1">
    <location>
        <begin position="31"/>
        <end position="53"/>
    </location>
</feature>